<feature type="compositionally biased region" description="Low complexity" evidence="1">
    <location>
        <begin position="76"/>
        <end position="87"/>
    </location>
</feature>
<feature type="compositionally biased region" description="Low complexity" evidence="1">
    <location>
        <begin position="33"/>
        <end position="43"/>
    </location>
</feature>
<evidence type="ECO:0000313" key="3">
    <source>
        <dbReference type="Proteomes" id="UP000326041"/>
    </source>
</evidence>
<proteinExistence type="predicted"/>
<keyword evidence="3" id="KW-1185">Reference proteome</keyword>
<sequence>MTGPGGPGRGGGLAVIGRGVPASRPGAGRLGSRRPAGPGAGRPCGIEDTYRPTAGYARMWAGRVQSGAECSRRVSRVAGRPVRARGVSVRRRGGGRTPRRRG</sequence>
<gene>
    <name evidence="2" type="ORF">CP972_20415</name>
</gene>
<feature type="region of interest" description="Disordered" evidence="1">
    <location>
        <begin position="75"/>
        <end position="102"/>
    </location>
</feature>
<evidence type="ECO:0000313" key="2">
    <source>
        <dbReference type="EMBL" id="QEV07685.1"/>
    </source>
</evidence>
<feature type="region of interest" description="Disordered" evidence="1">
    <location>
        <begin position="1"/>
        <end position="49"/>
    </location>
</feature>
<feature type="compositionally biased region" description="Gly residues" evidence="1">
    <location>
        <begin position="1"/>
        <end position="14"/>
    </location>
</feature>
<dbReference type="EMBL" id="CP023697">
    <property type="protein sequence ID" value="QEV07685.1"/>
    <property type="molecule type" value="Genomic_DNA"/>
</dbReference>
<reference evidence="2 3" key="1">
    <citation type="submission" date="2017-09" db="EMBL/GenBank/DDBJ databases">
        <authorList>
            <person name="Lee N."/>
            <person name="Cho B.-K."/>
        </authorList>
    </citation>
    <scope>NUCLEOTIDE SEQUENCE [LARGE SCALE GENOMIC DNA]</scope>
    <source>
        <strain evidence="2 3">ATCC 13879</strain>
    </source>
</reference>
<accession>A0ABX6AY27</accession>
<dbReference type="Proteomes" id="UP000326041">
    <property type="component" value="Chromosome"/>
</dbReference>
<organism evidence="2 3">
    <name type="scientific">Streptomyces prasinus</name>
    <dbReference type="NCBI Taxonomy" id="67345"/>
    <lineage>
        <taxon>Bacteria</taxon>
        <taxon>Bacillati</taxon>
        <taxon>Actinomycetota</taxon>
        <taxon>Actinomycetes</taxon>
        <taxon>Kitasatosporales</taxon>
        <taxon>Streptomycetaceae</taxon>
        <taxon>Streptomyces</taxon>
    </lineage>
</organism>
<protein>
    <submittedName>
        <fullName evidence="2">Uncharacterized protein</fullName>
    </submittedName>
</protein>
<feature type="compositionally biased region" description="Basic residues" evidence="1">
    <location>
        <begin position="88"/>
        <end position="102"/>
    </location>
</feature>
<evidence type="ECO:0000256" key="1">
    <source>
        <dbReference type="SAM" id="MobiDB-lite"/>
    </source>
</evidence>
<name>A0ABX6AY27_9ACTN</name>
<feature type="compositionally biased region" description="Low complexity" evidence="1">
    <location>
        <begin position="15"/>
        <end position="27"/>
    </location>
</feature>